<dbReference type="Pfam" id="PF17900">
    <property type="entry name" value="Peptidase_M1_N"/>
    <property type="match status" value="1"/>
</dbReference>
<accession>A0ABV4AIT1</accession>
<keyword evidence="18" id="KW-1185">Reference proteome</keyword>
<evidence type="ECO:0000256" key="12">
    <source>
        <dbReference type="NCBIfam" id="TIGR02414"/>
    </source>
</evidence>
<dbReference type="InterPro" id="IPR012779">
    <property type="entry name" value="Peptidase_M1_pepN"/>
</dbReference>
<dbReference type="Gene3D" id="1.25.50.10">
    <property type="entry name" value="Peptidase M1, alanyl aminopeptidase, C-terminal domain"/>
    <property type="match status" value="1"/>
</dbReference>
<dbReference type="SUPFAM" id="SSF55486">
    <property type="entry name" value="Metalloproteases ('zincins'), catalytic domain"/>
    <property type="match status" value="1"/>
</dbReference>
<dbReference type="InterPro" id="IPR024601">
    <property type="entry name" value="Peptidase_M1_pepN_C"/>
</dbReference>
<keyword evidence="7" id="KW-0645">Protease</keyword>
<dbReference type="Proteomes" id="UP001562065">
    <property type="component" value="Unassembled WGS sequence"/>
</dbReference>
<evidence type="ECO:0000256" key="11">
    <source>
        <dbReference type="ARBA" id="ARBA00023049"/>
    </source>
</evidence>
<dbReference type="InterPro" id="IPR037144">
    <property type="entry name" value="Peptidase_M1_pepN_C_sf"/>
</dbReference>
<dbReference type="PRINTS" id="PR00756">
    <property type="entry name" value="ALADIPTASE"/>
</dbReference>
<evidence type="ECO:0000256" key="4">
    <source>
        <dbReference type="ARBA" id="ARBA00012564"/>
    </source>
</evidence>
<comment type="similarity">
    <text evidence="3">Belongs to the peptidase M1 family.</text>
</comment>
<dbReference type="CDD" id="cd09600">
    <property type="entry name" value="M1_APN"/>
    <property type="match status" value="1"/>
</dbReference>
<evidence type="ECO:0000259" key="13">
    <source>
        <dbReference type="Pfam" id="PF01433"/>
    </source>
</evidence>
<evidence type="ECO:0000256" key="3">
    <source>
        <dbReference type="ARBA" id="ARBA00010136"/>
    </source>
</evidence>
<evidence type="ECO:0000259" key="14">
    <source>
        <dbReference type="Pfam" id="PF11940"/>
    </source>
</evidence>
<evidence type="ECO:0000259" key="15">
    <source>
        <dbReference type="Pfam" id="PF17432"/>
    </source>
</evidence>
<dbReference type="SUPFAM" id="SSF63737">
    <property type="entry name" value="Leukotriene A4 hydrolase N-terminal domain"/>
    <property type="match status" value="1"/>
</dbReference>
<evidence type="ECO:0000256" key="2">
    <source>
        <dbReference type="ARBA" id="ARBA00001947"/>
    </source>
</evidence>
<dbReference type="NCBIfam" id="TIGR02414">
    <property type="entry name" value="pepN_proteo"/>
    <property type="match status" value="1"/>
</dbReference>
<dbReference type="PANTHER" id="PTHR46322">
    <property type="entry name" value="PUROMYCIN-SENSITIVE AMINOPEPTIDASE"/>
    <property type="match status" value="1"/>
</dbReference>
<feature type="domain" description="Peptidase M1 alanyl aminopeptidase Ig-like fold" evidence="14">
    <location>
        <begin position="446"/>
        <end position="543"/>
    </location>
</feature>
<protein>
    <recommendedName>
        <fullName evidence="5 12">Aminopeptidase N</fullName>
        <ecNumber evidence="4 12">3.4.11.2</ecNumber>
    </recommendedName>
</protein>
<dbReference type="InterPro" id="IPR045357">
    <property type="entry name" value="Aminopeptidase_N-like_N"/>
</dbReference>
<evidence type="ECO:0000313" key="18">
    <source>
        <dbReference type="Proteomes" id="UP001562065"/>
    </source>
</evidence>
<dbReference type="Gene3D" id="1.10.390.10">
    <property type="entry name" value="Neutral Protease Domain 2"/>
    <property type="match status" value="1"/>
</dbReference>
<sequence>MRDGQARAIHLQDYRAPDFRVERVALDVDLYEDHAIVRATLAMQRSGAADAPCRLDGVGLTLEQLQLDGADWPSTHYHYDGEVLTLEGVPDRFVLATVVRLAPQLNTELEGLYRSNGMFCTQCEAEGFRRITFYPDRPDVLSRFVTTVRADAVRYPVLLSNGNPIAQGEEGGRHWVTWEDPFPKPSYLFALVAGDLSCQEDRYVTGSGREVALRLYAEPQDLDKLDHAMASLKASMLWDEQAYGREYDLDIYMIVAVSHFNMGAMENKGLNIFNTSCVLAHPKTTTDAGFQRVESVIAHEYFHNWSGNRVTCRDWFQLSLKEGFTVFRDQCFSADMNSAAVKRIEDVDMLRAHQFPEDQGPMAHPVRPQSYQKIDNFYTLTIYEKGAEIVRMLHTLLGADDFRRGSDLYFERFDGQAVTTDDFVACMAEVSGRDLAQFKRWYSQAGTPQVTVSGELEGGRYRLSVHQQTPPTPGQPDKQPLLIPLRLALLDGAGHHLPLNAQGDTELLLELTEPQQQWEFALPPGVERVVPSLLRGFSAPVMLAGEDSEAALRHLLTHDDDGFCRWDAAQRLYRAAILRLVDATGRAAEEAAQLAPAMKAVLAGAGEDAAAAALLLALPSATQLADSLPEFDIAAVQQAHDALAAALGHALATDWWQVLERWAPVGEYQPVAADIGARALYQQAASYLAATAQPEIGDVMVRRFAEADNMTDQLGALRLLVHERLQGADAALADFARQWQHEPLVMDQWFGVQASAPWQTAAGIEALLEDARFDWATPNRVRSVLGQFSNANAVAFHRADGSGYRLFASALQRLDQLNPQMAARLAGACGRLGRLPAVQQHALREALQQLVRQPLSGNLDEVLTRILA</sequence>
<dbReference type="InterPro" id="IPR001930">
    <property type="entry name" value="Peptidase_M1"/>
</dbReference>
<keyword evidence="9 17" id="KW-0378">Hydrolase</keyword>
<organism evidence="17 18">
    <name type="scientific">Isoalcanivorax beigongshangi</name>
    <dbReference type="NCBI Taxonomy" id="3238810"/>
    <lineage>
        <taxon>Bacteria</taxon>
        <taxon>Pseudomonadati</taxon>
        <taxon>Pseudomonadota</taxon>
        <taxon>Gammaproteobacteria</taxon>
        <taxon>Oceanospirillales</taxon>
        <taxon>Alcanivoracaceae</taxon>
        <taxon>Isoalcanivorax</taxon>
    </lineage>
</organism>
<evidence type="ECO:0000256" key="9">
    <source>
        <dbReference type="ARBA" id="ARBA00022801"/>
    </source>
</evidence>
<dbReference type="InterPro" id="IPR014782">
    <property type="entry name" value="Peptidase_M1_dom"/>
</dbReference>
<reference evidence="17 18" key="1">
    <citation type="submission" date="2024-07" db="EMBL/GenBank/DDBJ databases">
        <authorList>
            <person name="Ren Q."/>
        </authorList>
    </citation>
    <scope>NUCLEOTIDE SEQUENCE [LARGE SCALE GENOMIC DNA]</scope>
    <source>
        <strain evidence="17 18">REN37</strain>
    </source>
</reference>
<dbReference type="Pfam" id="PF11940">
    <property type="entry name" value="DUF3458"/>
    <property type="match status" value="1"/>
</dbReference>
<comment type="cofactor">
    <cofactor evidence="2">
        <name>Zn(2+)</name>
        <dbReference type="ChEBI" id="CHEBI:29105"/>
    </cofactor>
</comment>
<evidence type="ECO:0000256" key="8">
    <source>
        <dbReference type="ARBA" id="ARBA00022723"/>
    </source>
</evidence>
<keyword evidence="11" id="KW-0482">Metalloprotease</keyword>
<evidence type="ECO:0000256" key="6">
    <source>
        <dbReference type="ARBA" id="ARBA00022438"/>
    </source>
</evidence>
<evidence type="ECO:0000259" key="16">
    <source>
        <dbReference type="Pfam" id="PF17900"/>
    </source>
</evidence>
<dbReference type="EMBL" id="JBGCUO010000001">
    <property type="protein sequence ID" value="MEY1661753.1"/>
    <property type="molecule type" value="Genomic_DNA"/>
</dbReference>
<dbReference type="InterPro" id="IPR042097">
    <property type="entry name" value="Aminopeptidase_N-like_N_sf"/>
</dbReference>
<dbReference type="Pfam" id="PF17432">
    <property type="entry name" value="DUF3458_C"/>
    <property type="match status" value="1"/>
</dbReference>
<keyword evidence="6 17" id="KW-0031">Aminopeptidase</keyword>
<evidence type="ECO:0000256" key="7">
    <source>
        <dbReference type="ARBA" id="ARBA00022670"/>
    </source>
</evidence>
<evidence type="ECO:0000313" key="17">
    <source>
        <dbReference type="EMBL" id="MEY1661753.1"/>
    </source>
</evidence>
<feature type="domain" description="Aminopeptidase N-like N-terminal" evidence="16">
    <location>
        <begin position="104"/>
        <end position="188"/>
    </location>
</feature>
<dbReference type="GO" id="GO:0016285">
    <property type="term" value="F:alanyl aminopeptidase activity"/>
    <property type="evidence" value="ECO:0007669"/>
    <property type="project" value="UniProtKB-EC"/>
</dbReference>
<gene>
    <name evidence="17" type="primary">pepN</name>
    <name evidence="17" type="ORF">AB5I84_06285</name>
</gene>
<keyword evidence="8" id="KW-0479">Metal-binding</keyword>
<dbReference type="EC" id="3.4.11.2" evidence="4 12"/>
<evidence type="ECO:0000256" key="1">
    <source>
        <dbReference type="ARBA" id="ARBA00000098"/>
    </source>
</evidence>
<dbReference type="Pfam" id="PF01433">
    <property type="entry name" value="Peptidase_M1"/>
    <property type="match status" value="1"/>
</dbReference>
<dbReference type="Gene3D" id="3.30.2010.30">
    <property type="match status" value="1"/>
</dbReference>
<feature type="domain" description="Peptidase M1 alanyl aminopeptidase C-terminal" evidence="15">
    <location>
        <begin position="550"/>
        <end position="868"/>
    </location>
</feature>
<evidence type="ECO:0000256" key="5">
    <source>
        <dbReference type="ARBA" id="ARBA00015611"/>
    </source>
</evidence>
<evidence type="ECO:0000256" key="10">
    <source>
        <dbReference type="ARBA" id="ARBA00022833"/>
    </source>
</evidence>
<dbReference type="InterPro" id="IPR027268">
    <property type="entry name" value="Peptidase_M4/M1_CTD_sf"/>
</dbReference>
<keyword evidence="10" id="KW-0862">Zinc</keyword>
<dbReference type="Gene3D" id="2.60.40.1840">
    <property type="match status" value="1"/>
</dbReference>
<comment type="catalytic activity">
    <reaction evidence="1">
        <text>Release of an N-terminal amino acid, Xaa-|-Yaa- from a peptide, amide or arylamide. Xaa is preferably Ala, but may be most amino acids including Pro (slow action). When a terminal hydrophobic residue is followed by a prolyl residue, the two may be released as an intact Xaa-Pro dipeptide.</text>
        <dbReference type="EC" id="3.4.11.2"/>
    </reaction>
</comment>
<comment type="caution">
    <text evidence="17">The sequence shown here is derived from an EMBL/GenBank/DDBJ whole genome shotgun (WGS) entry which is preliminary data.</text>
</comment>
<dbReference type="RefSeq" id="WP_369455002.1">
    <property type="nucleotide sequence ID" value="NZ_JBGCUO010000001.1"/>
</dbReference>
<proteinExistence type="inferred from homology"/>
<dbReference type="PANTHER" id="PTHR46322:SF1">
    <property type="entry name" value="PUROMYCIN-SENSITIVE AMINOPEPTIDASE"/>
    <property type="match status" value="1"/>
</dbReference>
<dbReference type="Gene3D" id="2.60.40.1730">
    <property type="entry name" value="tricorn interacting facor f3 domain"/>
    <property type="match status" value="1"/>
</dbReference>
<dbReference type="InterPro" id="IPR038438">
    <property type="entry name" value="PepN_Ig-like_sf"/>
</dbReference>
<dbReference type="InterPro" id="IPR035414">
    <property type="entry name" value="Peptidase_M1_pepN_Ig-like"/>
</dbReference>
<name>A0ABV4AIT1_9GAMM</name>
<feature type="domain" description="Peptidase M1 membrane alanine aminopeptidase" evidence="13">
    <location>
        <begin position="229"/>
        <end position="441"/>
    </location>
</feature>